<dbReference type="Proteomes" id="UP000251485">
    <property type="component" value="Unassembled WGS sequence"/>
</dbReference>
<keyword evidence="1" id="KW-0378">Hydrolase</keyword>
<dbReference type="EC" id="3.5.4.25" evidence="1"/>
<dbReference type="GO" id="GO:0003935">
    <property type="term" value="F:GTP cyclohydrolase II activity"/>
    <property type="evidence" value="ECO:0007669"/>
    <property type="project" value="UniProtKB-EC"/>
</dbReference>
<name>A0A2X2BRV2_PROMI</name>
<reference evidence="1 2" key="1">
    <citation type="submission" date="2018-06" db="EMBL/GenBank/DDBJ databases">
        <authorList>
            <consortium name="Pathogen Informatics"/>
            <person name="Doyle S."/>
        </authorList>
    </citation>
    <scope>NUCLEOTIDE SEQUENCE [LARGE SCALE GENOMIC DNA]</scope>
    <source>
        <strain evidence="1 2">NCTC10975</strain>
    </source>
</reference>
<evidence type="ECO:0000313" key="1">
    <source>
        <dbReference type="EMBL" id="SPY98537.1"/>
    </source>
</evidence>
<organism evidence="1 2">
    <name type="scientific">Proteus mirabilis</name>
    <dbReference type="NCBI Taxonomy" id="584"/>
    <lineage>
        <taxon>Bacteria</taxon>
        <taxon>Pseudomonadati</taxon>
        <taxon>Pseudomonadota</taxon>
        <taxon>Gammaproteobacteria</taxon>
        <taxon>Enterobacterales</taxon>
        <taxon>Morganellaceae</taxon>
        <taxon>Proteus</taxon>
    </lineage>
</organism>
<dbReference type="AlphaFoldDB" id="A0A2X2BRV2"/>
<evidence type="ECO:0000313" key="2">
    <source>
        <dbReference type="Proteomes" id="UP000251485"/>
    </source>
</evidence>
<accession>A0A2X2BRV2</accession>
<protein>
    <submittedName>
        <fullName evidence="1">GTP cyclohydrolase II</fullName>
        <ecNumber evidence="1">3.5.4.25</ecNumber>
    </submittedName>
</protein>
<sequence>MVGFEEIATGKDHVALVFGDISGTKPVFYPVFILNVLTGGCTI</sequence>
<gene>
    <name evidence="1" type="primary">ribA_2</name>
    <name evidence="1" type="ORF">NCTC10975_03241</name>
</gene>
<dbReference type="EMBL" id="UAUE01000024">
    <property type="protein sequence ID" value="SPY98537.1"/>
    <property type="molecule type" value="Genomic_DNA"/>
</dbReference>
<proteinExistence type="predicted"/>